<dbReference type="Gene3D" id="1.10.10.10">
    <property type="entry name" value="Winged helix-like DNA-binding domain superfamily/Winged helix DNA-binding domain"/>
    <property type="match status" value="1"/>
</dbReference>
<evidence type="ECO:0000259" key="9">
    <source>
        <dbReference type="PROSITE" id="PS51755"/>
    </source>
</evidence>
<dbReference type="InterPro" id="IPR011006">
    <property type="entry name" value="CheY-like_superfamily"/>
</dbReference>
<evidence type="ECO:0000256" key="5">
    <source>
        <dbReference type="ARBA" id="ARBA00023163"/>
    </source>
</evidence>
<dbReference type="Pfam" id="PF00072">
    <property type="entry name" value="Response_reg"/>
    <property type="match status" value="1"/>
</dbReference>
<dbReference type="EMBL" id="CP000782">
    <property type="protein sequence ID" value="ABS70161.1"/>
    <property type="molecule type" value="Genomic_DNA"/>
</dbReference>
<dbReference type="InterPro" id="IPR001867">
    <property type="entry name" value="OmpR/PhoB-type_DNA-bd"/>
</dbReference>
<reference evidence="10 11" key="1">
    <citation type="submission" date="2007-07" db="EMBL/GenBank/DDBJ databases">
        <title>Complete sequence of plasmid pXAUT01 of Xanthobacter autotrophicus Py2.</title>
        <authorList>
            <consortium name="US DOE Joint Genome Institute"/>
            <person name="Copeland A."/>
            <person name="Lucas S."/>
            <person name="Lapidus A."/>
            <person name="Barry K."/>
            <person name="Glavina del Rio T."/>
            <person name="Hammon N."/>
            <person name="Israni S."/>
            <person name="Dalin E."/>
            <person name="Tice H."/>
            <person name="Pitluck S."/>
            <person name="Sims D."/>
            <person name="Brettin T."/>
            <person name="Bruce D."/>
            <person name="Detter J.C."/>
            <person name="Han C."/>
            <person name="Tapia R."/>
            <person name="Brainard J."/>
            <person name="Schmutz J."/>
            <person name="Larimer F."/>
            <person name="Land M."/>
            <person name="Hauser L."/>
            <person name="Kyrpides N."/>
            <person name="Kim E."/>
            <person name="Ensigns S.A."/>
            <person name="Richardson P."/>
        </authorList>
    </citation>
    <scope>NUCLEOTIDE SEQUENCE [LARGE SCALE GENOMIC DNA]</scope>
    <source>
        <strain evidence="11">ATCC BAA-1158 / Py2</strain>
        <plasmid evidence="11">Plasmid pXAUT01</plasmid>
    </source>
</reference>
<evidence type="ECO:0000259" key="8">
    <source>
        <dbReference type="PROSITE" id="PS50110"/>
    </source>
</evidence>
<sequence length="220" mass="23796">MLIEDDPVLGVAVRDQIVADGHGTDWVTRLADAADAVHAAAFDLILLDLMLPDGRGSDFLRTLRSAGAATPVMVLTARDQISDRIAALDAGADDYLVKPFDLCELSARIRAVGRRYAGNPNPLVTLGNIEVDLAARSVRRAGQAVALTAREWALFEAFVQRPHQLMSKPQLEERLYSFDAEVESNAIEVYVARLRKKLGADVIETVRGMGYRLGTPGGGA</sequence>
<gene>
    <name evidence="10" type="ordered locus">Xaut_4961</name>
</gene>
<dbReference type="PROSITE" id="PS50110">
    <property type="entry name" value="RESPONSE_REGULATORY"/>
    <property type="match status" value="1"/>
</dbReference>
<keyword evidence="11" id="KW-1185">Reference proteome</keyword>
<evidence type="ECO:0000256" key="1">
    <source>
        <dbReference type="ARBA" id="ARBA00022553"/>
    </source>
</evidence>
<dbReference type="PANTHER" id="PTHR48111:SF1">
    <property type="entry name" value="TWO-COMPONENT RESPONSE REGULATOR ORR33"/>
    <property type="match status" value="1"/>
</dbReference>
<dbReference type="PhylomeDB" id="A7IQ65"/>
<dbReference type="AlphaFoldDB" id="A7IQ65"/>
<dbReference type="SUPFAM" id="SSF52172">
    <property type="entry name" value="CheY-like"/>
    <property type="match status" value="1"/>
</dbReference>
<dbReference type="Gene3D" id="3.40.50.2300">
    <property type="match status" value="1"/>
</dbReference>
<dbReference type="Gene3D" id="6.10.250.690">
    <property type="match status" value="1"/>
</dbReference>
<dbReference type="PANTHER" id="PTHR48111">
    <property type="entry name" value="REGULATOR OF RPOS"/>
    <property type="match status" value="1"/>
</dbReference>
<dbReference type="GO" id="GO:0006355">
    <property type="term" value="P:regulation of DNA-templated transcription"/>
    <property type="evidence" value="ECO:0007669"/>
    <property type="project" value="InterPro"/>
</dbReference>
<evidence type="ECO:0000256" key="7">
    <source>
        <dbReference type="PROSITE-ProRule" id="PRU01091"/>
    </source>
</evidence>
<keyword evidence="5" id="KW-0804">Transcription</keyword>
<dbReference type="SMART" id="SM00448">
    <property type="entry name" value="REC"/>
    <property type="match status" value="1"/>
</dbReference>
<evidence type="ECO:0000313" key="11">
    <source>
        <dbReference type="Proteomes" id="UP000002417"/>
    </source>
</evidence>
<name>A7IQ65_XANP2</name>
<dbReference type="CDD" id="cd00383">
    <property type="entry name" value="trans_reg_C"/>
    <property type="match status" value="1"/>
</dbReference>
<keyword evidence="2" id="KW-0902">Two-component regulatory system</keyword>
<dbReference type="InterPro" id="IPR039420">
    <property type="entry name" value="WalR-like"/>
</dbReference>
<dbReference type="GO" id="GO:0000156">
    <property type="term" value="F:phosphorelay response regulator activity"/>
    <property type="evidence" value="ECO:0007669"/>
    <property type="project" value="TreeGrafter"/>
</dbReference>
<dbReference type="InterPro" id="IPR036388">
    <property type="entry name" value="WH-like_DNA-bd_sf"/>
</dbReference>
<geneLocation type="plasmid" evidence="10 11">
    <name>pXAUT01</name>
</geneLocation>
<dbReference type="Proteomes" id="UP000002417">
    <property type="component" value="Plasmid pXAUT01"/>
</dbReference>
<accession>A7IQ65</accession>
<dbReference type="KEGG" id="xau:Xaut_4961"/>
<dbReference type="HOGENOM" id="CLU_000445_30_1_5"/>
<evidence type="ECO:0000256" key="2">
    <source>
        <dbReference type="ARBA" id="ARBA00023012"/>
    </source>
</evidence>
<dbReference type="InterPro" id="IPR001789">
    <property type="entry name" value="Sig_transdc_resp-reg_receiver"/>
</dbReference>
<keyword evidence="1 6" id="KW-0597">Phosphoprotein</keyword>
<feature type="modified residue" description="4-aspartylphosphate" evidence="6">
    <location>
        <position position="48"/>
    </location>
</feature>
<protein>
    <submittedName>
        <fullName evidence="10">Two component transcriptional regulator, winged helix family</fullName>
    </submittedName>
</protein>
<organism evidence="10 11">
    <name type="scientific">Xanthobacter autotrophicus (strain ATCC BAA-1158 / Py2)</name>
    <dbReference type="NCBI Taxonomy" id="78245"/>
    <lineage>
        <taxon>Bacteria</taxon>
        <taxon>Pseudomonadati</taxon>
        <taxon>Pseudomonadota</taxon>
        <taxon>Alphaproteobacteria</taxon>
        <taxon>Hyphomicrobiales</taxon>
        <taxon>Xanthobacteraceae</taxon>
        <taxon>Xanthobacter</taxon>
    </lineage>
</organism>
<keyword evidence="4 7" id="KW-0238">DNA-binding</keyword>
<proteinExistence type="predicted"/>
<dbReference type="GO" id="GO:0000976">
    <property type="term" value="F:transcription cis-regulatory region binding"/>
    <property type="evidence" value="ECO:0007669"/>
    <property type="project" value="TreeGrafter"/>
</dbReference>
<evidence type="ECO:0000256" key="6">
    <source>
        <dbReference type="PROSITE-ProRule" id="PRU00169"/>
    </source>
</evidence>
<evidence type="ECO:0000256" key="3">
    <source>
        <dbReference type="ARBA" id="ARBA00023015"/>
    </source>
</evidence>
<dbReference type="Pfam" id="PF00486">
    <property type="entry name" value="Trans_reg_C"/>
    <property type="match status" value="1"/>
</dbReference>
<dbReference type="GO" id="GO:0005829">
    <property type="term" value="C:cytosol"/>
    <property type="evidence" value="ECO:0007669"/>
    <property type="project" value="TreeGrafter"/>
</dbReference>
<dbReference type="GO" id="GO:0032993">
    <property type="term" value="C:protein-DNA complex"/>
    <property type="evidence" value="ECO:0007669"/>
    <property type="project" value="TreeGrafter"/>
</dbReference>
<feature type="DNA-binding region" description="OmpR/PhoB-type" evidence="7">
    <location>
        <begin position="121"/>
        <end position="215"/>
    </location>
</feature>
<keyword evidence="10" id="KW-0614">Plasmid</keyword>
<feature type="domain" description="Response regulatory" evidence="8">
    <location>
        <begin position="1"/>
        <end position="113"/>
    </location>
</feature>
<dbReference type="SMART" id="SM00862">
    <property type="entry name" value="Trans_reg_C"/>
    <property type="match status" value="1"/>
</dbReference>
<evidence type="ECO:0000256" key="4">
    <source>
        <dbReference type="ARBA" id="ARBA00023125"/>
    </source>
</evidence>
<dbReference type="eggNOG" id="COG0745">
    <property type="taxonomic scope" value="Bacteria"/>
</dbReference>
<keyword evidence="3" id="KW-0805">Transcription regulation</keyword>
<dbReference type="PROSITE" id="PS51755">
    <property type="entry name" value="OMPR_PHOB"/>
    <property type="match status" value="1"/>
</dbReference>
<feature type="domain" description="OmpR/PhoB-type" evidence="9">
    <location>
        <begin position="121"/>
        <end position="215"/>
    </location>
</feature>
<evidence type="ECO:0000313" key="10">
    <source>
        <dbReference type="EMBL" id="ABS70161.1"/>
    </source>
</evidence>